<comment type="similarity">
    <text evidence="1">Belongs to the DNA polymerase type-Y family.</text>
</comment>
<evidence type="ECO:0000256" key="4">
    <source>
        <dbReference type="SAM" id="MobiDB-lite"/>
    </source>
</evidence>
<evidence type="ECO:0000256" key="2">
    <source>
        <dbReference type="ARBA" id="ARBA00022763"/>
    </source>
</evidence>
<evidence type="ECO:0000256" key="3">
    <source>
        <dbReference type="ARBA" id="ARBA00025589"/>
    </source>
</evidence>
<protein>
    <submittedName>
        <fullName evidence="6">DNA polymerase Y family protein</fullName>
    </submittedName>
</protein>
<dbReference type="PANTHER" id="PTHR35369">
    <property type="entry name" value="BLR3025 PROTEIN-RELATED"/>
    <property type="match status" value="1"/>
</dbReference>
<reference evidence="6 7" key="1">
    <citation type="submission" date="2018-10" db="EMBL/GenBank/DDBJ databases">
        <title>Aeromicrobium sp. 9W16Y-2 whole genome shotgun sequence.</title>
        <authorList>
            <person name="Li F."/>
        </authorList>
    </citation>
    <scope>NUCLEOTIDE SEQUENCE [LARGE SCALE GENOMIC DNA]</scope>
    <source>
        <strain evidence="6 7">9W16Y-2</strain>
    </source>
</reference>
<dbReference type="PANTHER" id="PTHR35369:SF2">
    <property type="entry name" value="BLR3025 PROTEIN"/>
    <property type="match status" value="1"/>
</dbReference>
<evidence type="ECO:0000259" key="5">
    <source>
        <dbReference type="PROSITE" id="PS50173"/>
    </source>
</evidence>
<keyword evidence="7" id="KW-1185">Reference proteome</keyword>
<dbReference type="Gene3D" id="3.40.1170.60">
    <property type="match status" value="1"/>
</dbReference>
<dbReference type="InterPro" id="IPR043128">
    <property type="entry name" value="Rev_trsase/Diguanyl_cyclase"/>
</dbReference>
<dbReference type="PROSITE" id="PS50173">
    <property type="entry name" value="UMUC"/>
    <property type="match status" value="1"/>
</dbReference>
<organism evidence="6 7">
    <name type="scientific">Aeromicrobium phragmitis</name>
    <dbReference type="NCBI Taxonomy" id="2478914"/>
    <lineage>
        <taxon>Bacteria</taxon>
        <taxon>Bacillati</taxon>
        <taxon>Actinomycetota</taxon>
        <taxon>Actinomycetes</taxon>
        <taxon>Propionibacteriales</taxon>
        <taxon>Nocardioidaceae</taxon>
        <taxon>Aeromicrobium</taxon>
    </lineage>
</organism>
<name>A0A3L8PQW9_9ACTN</name>
<dbReference type="InterPro" id="IPR001126">
    <property type="entry name" value="UmuC"/>
</dbReference>
<dbReference type="AlphaFoldDB" id="A0A3L8PQW9"/>
<comment type="caution">
    <text evidence="6">The sequence shown here is derived from an EMBL/GenBank/DDBJ whole genome shotgun (WGS) entry which is preliminary data.</text>
</comment>
<dbReference type="Pfam" id="PF00817">
    <property type="entry name" value="IMS"/>
    <property type="match status" value="1"/>
</dbReference>
<dbReference type="CDD" id="cd03468">
    <property type="entry name" value="PolY_like"/>
    <property type="match status" value="1"/>
</dbReference>
<dbReference type="SUPFAM" id="SSF56672">
    <property type="entry name" value="DNA/RNA polymerases"/>
    <property type="match status" value="1"/>
</dbReference>
<dbReference type="InterPro" id="IPR050356">
    <property type="entry name" value="SulA_CellDiv_inhibitor"/>
</dbReference>
<dbReference type="EMBL" id="RDBF01000002">
    <property type="protein sequence ID" value="RLV56858.1"/>
    <property type="molecule type" value="Genomic_DNA"/>
</dbReference>
<dbReference type="GO" id="GO:0006281">
    <property type="term" value="P:DNA repair"/>
    <property type="evidence" value="ECO:0007669"/>
    <property type="project" value="InterPro"/>
</dbReference>
<dbReference type="Proteomes" id="UP000282515">
    <property type="component" value="Unassembled WGS sequence"/>
</dbReference>
<keyword evidence="2" id="KW-0227">DNA damage</keyword>
<evidence type="ECO:0000313" key="7">
    <source>
        <dbReference type="Proteomes" id="UP000282515"/>
    </source>
</evidence>
<dbReference type="OrthoDB" id="5244088at2"/>
<dbReference type="InterPro" id="IPR043502">
    <property type="entry name" value="DNA/RNA_pol_sf"/>
</dbReference>
<dbReference type="Gene3D" id="3.30.70.270">
    <property type="match status" value="1"/>
</dbReference>
<sequence>MARILVLWCPDWPVVAQLPDLPPDTPMAVLERDGTVLACSPRAREEGVRRGMRRRDAQARCPELVLRDHDADADARAFEPVLTLIESLSPGVAPLRPGLCALGVPARYYGGETEAAAVITEQLVEHGLWDVRCGIADDLFTAEQAARRAPVQEAFVVPAGGSPDFVRDLPLDVLDDADMVDLLRRLGLRTLGDFARLPARDVHTRFGPLGAMAHRLARGEDHRLVARREVPPDLVGRAVFEPPLSSSEAIAFSLRTTAESFVAALTERGEVATAVRIEIDADGALAHERSWRHPRWFSSADLVDRVRWQLQAPGVITRPVDEVRIVPEAVATLGEHAESLFGGGVDEQVERGVARVQSLVGPEAVRSAGVQGGRDPRERQLTAPWGDRPVGVRATEAPWPGSIPATPAPARVLPEPAPAQVVGAEGQSVVVTGRGGLTGEPARFRPRPDEAWQPVAAWAGPWPIDDLWWDEHAARRVARFQVVGVDGSAWLMCVENGHWWTEARYD</sequence>
<dbReference type="RefSeq" id="WP_121793159.1">
    <property type="nucleotide sequence ID" value="NZ_RDBF01000002.1"/>
</dbReference>
<gene>
    <name evidence="6" type="ORF">D9V41_03550</name>
</gene>
<proteinExistence type="inferred from homology"/>
<evidence type="ECO:0000256" key="1">
    <source>
        <dbReference type="ARBA" id="ARBA00010945"/>
    </source>
</evidence>
<accession>A0A3L8PQW9</accession>
<feature type="domain" description="UmuC" evidence="5">
    <location>
        <begin position="26"/>
        <end position="95"/>
    </location>
</feature>
<evidence type="ECO:0000313" key="6">
    <source>
        <dbReference type="EMBL" id="RLV56858.1"/>
    </source>
</evidence>
<feature type="region of interest" description="Disordered" evidence="4">
    <location>
        <begin position="365"/>
        <end position="402"/>
    </location>
</feature>
<comment type="function">
    <text evidence="3">Poorly processive, error-prone DNA polymerase involved in untargeted mutagenesis. Copies undamaged DNA at stalled replication forks, which arise in vivo from mismatched or misaligned primer ends. These misaligned primers can be extended by PolIV. Exhibits no 3'-5' exonuclease (proofreading) activity. May be involved in translesional synthesis, in conjunction with the beta clamp from PolIII.</text>
</comment>